<name>A0A290HH76_9BACT</name>
<evidence type="ECO:0000259" key="1">
    <source>
        <dbReference type="SMART" id="SM00382"/>
    </source>
</evidence>
<dbReference type="InterPro" id="IPR003593">
    <property type="entry name" value="AAA+_ATPase"/>
</dbReference>
<dbReference type="EMBL" id="CP023275">
    <property type="protein sequence ID" value="ATB70787.1"/>
    <property type="molecule type" value="Genomic_DNA"/>
</dbReference>
<dbReference type="SUPFAM" id="SSF52540">
    <property type="entry name" value="P-loop containing nucleoside triphosphate hydrolases"/>
    <property type="match status" value="1"/>
</dbReference>
<dbReference type="SMART" id="SM00382">
    <property type="entry name" value="AAA"/>
    <property type="match status" value="1"/>
</dbReference>
<dbReference type="InterPro" id="IPR027417">
    <property type="entry name" value="P-loop_NTPase"/>
</dbReference>
<dbReference type="AlphaFoldDB" id="A0A290HH76"/>
<gene>
    <name evidence="2" type="ORF">SJPD1_2698</name>
</gene>
<sequence>MLEELFIKSREFIALNNQVYKRYFLTTQLLEHRLSIIIGARGIGKTTTIAQYMSLYYKEHEALYVNLDDIQNTAQFSMTEIAEEFVLNGGKLLCFDEIHKYNSWSAELKNIYDRFGELKIIATGSSALQINQGSHDLSRRAIVYTMVGMSFREFLELHYGFKFSPYSLQDVLEKHVEIATEVKKQIEQKEHKIIPLFKNYLKYGYYPYYLSMPNTTLFLQTLQQNINVSIESDLLYVYPKLNGTSIKKIKTLLSIIIKSVPFEPNMSDMKKAADITDDRTLKEYLSKLDDAGLIKLLMRNALAMKSIDKPEKIYLANPNLMYTKEPDIGNLRETFFVNQLDNYYKIKRSLNDDGIFAGKSGDFYCEEKYTFEVGGKKKGFSQIKDTPDSYVVSDDLEIGIGYKIPLWLFGFLY</sequence>
<dbReference type="OrthoDB" id="9768467at2"/>
<dbReference type="Pfam" id="PF13173">
    <property type="entry name" value="AAA_14"/>
    <property type="match status" value="1"/>
</dbReference>
<organism evidence="2 3">
    <name type="scientific">Sulfurospirillum diekertiae</name>
    <dbReference type="NCBI Taxonomy" id="1854492"/>
    <lineage>
        <taxon>Bacteria</taxon>
        <taxon>Pseudomonadati</taxon>
        <taxon>Campylobacterota</taxon>
        <taxon>Epsilonproteobacteria</taxon>
        <taxon>Campylobacterales</taxon>
        <taxon>Sulfurospirillaceae</taxon>
        <taxon>Sulfurospirillum</taxon>
    </lineage>
</organism>
<feature type="domain" description="AAA+ ATPase" evidence="1">
    <location>
        <begin position="31"/>
        <end position="157"/>
    </location>
</feature>
<evidence type="ECO:0000313" key="3">
    <source>
        <dbReference type="Proteomes" id="UP000217349"/>
    </source>
</evidence>
<dbReference type="Gene3D" id="3.40.50.300">
    <property type="entry name" value="P-loop containing nucleotide triphosphate hydrolases"/>
    <property type="match status" value="1"/>
</dbReference>
<dbReference type="PANTHER" id="PTHR42990">
    <property type="entry name" value="ATPASE"/>
    <property type="match status" value="1"/>
</dbReference>
<dbReference type="RefSeq" id="WP_096047591.1">
    <property type="nucleotide sequence ID" value="NZ_CP023275.1"/>
</dbReference>
<dbReference type="Proteomes" id="UP000217349">
    <property type="component" value="Chromosome"/>
</dbReference>
<accession>A0A290HH76</accession>
<dbReference type="PANTHER" id="PTHR42990:SF1">
    <property type="entry name" value="AAA+ ATPASE DOMAIN-CONTAINING PROTEIN"/>
    <property type="match status" value="1"/>
</dbReference>
<dbReference type="InterPro" id="IPR041682">
    <property type="entry name" value="AAA_14"/>
</dbReference>
<protein>
    <recommendedName>
        <fullName evidence="1">AAA+ ATPase domain-containing protein</fullName>
    </recommendedName>
</protein>
<proteinExistence type="predicted"/>
<reference evidence="3" key="1">
    <citation type="submission" date="2017-09" db="EMBL/GenBank/DDBJ databases">
        <title>The complete genome of Sulfurospirillum sp. JPD-1.</title>
        <authorList>
            <person name="Goris T."/>
        </authorList>
    </citation>
    <scope>NUCLEOTIDE SEQUENCE [LARGE SCALE GENOMIC DNA]</scope>
    <source>
        <strain evidence="3">JPD-1</strain>
    </source>
</reference>
<evidence type="ECO:0000313" key="2">
    <source>
        <dbReference type="EMBL" id="ATB70787.1"/>
    </source>
</evidence>
<dbReference type="KEGG" id="sulj:SJPD1_2698"/>